<reference evidence="1 2" key="1">
    <citation type="journal article" date="2006" name="Int. J. Syst. Evol. Microbiol.">
        <title>Chryseobacterium piscium sp. nov., isolated from fish of the South Atlantic Ocean off South Africa.</title>
        <authorList>
            <person name="de Beer H."/>
            <person name="Hugo C.J."/>
            <person name="Jooste P.J."/>
            <person name="Vancanneyt M."/>
            <person name="Coenye T."/>
            <person name="Vandamme P."/>
        </authorList>
    </citation>
    <scope>NUCLEOTIDE SEQUENCE [LARGE SCALE GENOMIC DNA]</scope>
    <source>
        <strain evidence="1 2">CCUG 51923</strain>
    </source>
</reference>
<accession>A0A3D9BIP9</accession>
<dbReference type="EMBL" id="QNVS01000046">
    <property type="protein sequence ID" value="REC53404.1"/>
    <property type="molecule type" value="Genomic_DNA"/>
</dbReference>
<evidence type="ECO:0000313" key="2">
    <source>
        <dbReference type="Proteomes" id="UP000256512"/>
    </source>
</evidence>
<evidence type="ECO:0008006" key="3">
    <source>
        <dbReference type="Google" id="ProtNLM"/>
    </source>
</evidence>
<protein>
    <recommendedName>
        <fullName evidence="3">Phospholipase D-like domain-containing protein</fullName>
    </recommendedName>
</protein>
<comment type="caution">
    <text evidence="1">The sequence shown here is derived from an EMBL/GenBank/DDBJ whole genome shotgun (WGS) entry which is preliminary data.</text>
</comment>
<organism evidence="1 2">
    <name type="scientific">Chryseobacterium piscium</name>
    <dbReference type="NCBI Taxonomy" id="333702"/>
    <lineage>
        <taxon>Bacteria</taxon>
        <taxon>Pseudomonadati</taxon>
        <taxon>Bacteroidota</taxon>
        <taxon>Flavobacteriia</taxon>
        <taxon>Flavobacteriales</taxon>
        <taxon>Weeksellaceae</taxon>
        <taxon>Chryseobacterium group</taxon>
        <taxon>Chryseobacterium</taxon>
    </lineage>
</organism>
<sequence length="428" mass="50206">FSPDHTLLNYLKSKKIKSIKCLIPSLRNNEVQLEKEHFLSLQNVGLQWCHWNDSNFNTEVRNQHLKIYKLYSASKCYTIIGSVNFTNPAWAIFSDKNNSSNIESAVLYCEKNNGTKLLKRSNLNIDKLIFISGKVDLENPVSVNPFNRNAPDIDFTIDWKNRELCIKANIKNQNCNFFELFSSQKIKNGKSKISIDAFDCKKLAKNSLIQVESVENSKIVVYSYYANQDYIDTKPLGFNLDAYTILRYWQFFDDEFSKESITRSIAEKITDESGVIDISKVETKLLLNEMATHFNGLIKMEKYLFPSKNLTQTEQREQFKNIQYYLLTENIDTLSFYLNDIASQFKEDKIQKSFYWMILKIVDQMMYAKAEKCSAKRLVDEKLWKRFSRDIKSKRNQFAIITEDLANKIPELKQKEKWIVEQIVAEYE</sequence>
<dbReference type="AlphaFoldDB" id="A0A3D9BIP9"/>
<name>A0A3D9BIP9_9FLAO</name>
<keyword evidence="2" id="KW-1185">Reference proteome</keyword>
<feature type="non-terminal residue" evidence="1">
    <location>
        <position position="1"/>
    </location>
</feature>
<dbReference type="RefSeq" id="WP_157969168.1">
    <property type="nucleotide sequence ID" value="NZ_QNVS01000046.1"/>
</dbReference>
<gene>
    <name evidence="1" type="ORF">DRF62_13950</name>
</gene>
<proteinExistence type="predicted"/>
<dbReference type="Proteomes" id="UP000256512">
    <property type="component" value="Unassembled WGS sequence"/>
</dbReference>
<evidence type="ECO:0000313" key="1">
    <source>
        <dbReference type="EMBL" id="REC53404.1"/>
    </source>
</evidence>